<evidence type="ECO:0000256" key="4">
    <source>
        <dbReference type="ARBA" id="ARBA00023002"/>
    </source>
</evidence>
<feature type="signal peptide" evidence="9">
    <location>
        <begin position="1"/>
        <end position="24"/>
    </location>
</feature>
<keyword evidence="2 7" id="KW-0349">Heme</keyword>
<keyword evidence="6 8" id="KW-0503">Monooxygenase</keyword>
<comment type="similarity">
    <text evidence="1 8">Belongs to the cytochrome P450 family.</text>
</comment>
<evidence type="ECO:0008006" key="12">
    <source>
        <dbReference type="Google" id="ProtNLM"/>
    </source>
</evidence>
<evidence type="ECO:0000256" key="7">
    <source>
        <dbReference type="PIRSR" id="PIRSR602401-1"/>
    </source>
</evidence>
<dbReference type="InterPro" id="IPR001128">
    <property type="entry name" value="Cyt_P450"/>
</dbReference>
<evidence type="ECO:0000256" key="5">
    <source>
        <dbReference type="ARBA" id="ARBA00023004"/>
    </source>
</evidence>
<dbReference type="PROSITE" id="PS00086">
    <property type="entry name" value="CYTOCHROME_P450"/>
    <property type="match status" value="1"/>
</dbReference>
<dbReference type="GO" id="GO:0004497">
    <property type="term" value="F:monooxygenase activity"/>
    <property type="evidence" value="ECO:0007669"/>
    <property type="project" value="UniProtKB-KW"/>
</dbReference>
<dbReference type="InterPro" id="IPR002401">
    <property type="entry name" value="Cyt_P450_E_grp-I"/>
</dbReference>
<protein>
    <recommendedName>
        <fullName evidence="12">Cytochrome P450</fullName>
    </recommendedName>
</protein>
<comment type="cofactor">
    <cofactor evidence="7">
        <name>heme</name>
        <dbReference type="ChEBI" id="CHEBI:30413"/>
    </cofactor>
</comment>
<dbReference type="SUPFAM" id="SSF48264">
    <property type="entry name" value="Cytochrome P450"/>
    <property type="match status" value="1"/>
</dbReference>
<dbReference type="InterPro" id="IPR017972">
    <property type="entry name" value="Cyt_P450_CS"/>
</dbReference>
<dbReference type="GO" id="GO:0016705">
    <property type="term" value="F:oxidoreductase activity, acting on paired donors, with incorporation or reduction of molecular oxygen"/>
    <property type="evidence" value="ECO:0007669"/>
    <property type="project" value="InterPro"/>
</dbReference>
<evidence type="ECO:0000256" key="6">
    <source>
        <dbReference type="ARBA" id="ARBA00023033"/>
    </source>
</evidence>
<evidence type="ECO:0000313" key="10">
    <source>
        <dbReference type="EnsemblPlants" id="Kaladp0048s0107.1.v1.1"/>
    </source>
</evidence>
<dbReference type="InterPro" id="IPR036396">
    <property type="entry name" value="Cyt_P450_sf"/>
</dbReference>
<dbReference type="CDD" id="cd11073">
    <property type="entry name" value="CYP76-like"/>
    <property type="match status" value="1"/>
</dbReference>
<dbReference type="PANTHER" id="PTHR47950">
    <property type="entry name" value="CYTOCHROME P450, FAMILY 76, SUBFAMILY C, POLYPEPTIDE 5-RELATED"/>
    <property type="match status" value="1"/>
</dbReference>
<keyword evidence="4 8" id="KW-0560">Oxidoreductase</keyword>
<evidence type="ECO:0000256" key="3">
    <source>
        <dbReference type="ARBA" id="ARBA00022723"/>
    </source>
</evidence>
<dbReference type="PANTHER" id="PTHR47950:SF4">
    <property type="entry name" value="GERANIOL 8-HYDROXYLASE-LIKE"/>
    <property type="match status" value="1"/>
</dbReference>
<dbReference type="GO" id="GO:0020037">
    <property type="term" value="F:heme binding"/>
    <property type="evidence" value="ECO:0007669"/>
    <property type="project" value="InterPro"/>
</dbReference>
<feature type="binding site" description="axial binding residue" evidence="7">
    <location>
        <position position="443"/>
    </location>
    <ligand>
        <name>heme</name>
        <dbReference type="ChEBI" id="CHEBI:30413"/>
    </ligand>
    <ligandPart>
        <name>Fe</name>
        <dbReference type="ChEBI" id="CHEBI:18248"/>
    </ligandPart>
</feature>
<dbReference type="FunFam" id="1.10.630.10:FF:000007">
    <property type="entry name" value="Cytochrome P450 76C4"/>
    <property type="match status" value="1"/>
</dbReference>
<dbReference type="AlphaFoldDB" id="A0A7N0TYK8"/>
<evidence type="ECO:0000256" key="2">
    <source>
        <dbReference type="ARBA" id="ARBA00022617"/>
    </source>
</evidence>
<dbReference type="Gene3D" id="1.10.630.10">
    <property type="entry name" value="Cytochrome P450"/>
    <property type="match status" value="1"/>
</dbReference>
<dbReference type="PRINTS" id="PR00385">
    <property type="entry name" value="P450"/>
</dbReference>
<dbReference type="EnsemblPlants" id="Kaladp0048s0107.1.v1.1">
    <property type="protein sequence ID" value="Kaladp0048s0107.1.v1.1"/>
    <property type="gene ID" value="Kaladp0048s0107.v1.1"/>
</dbReference>
<dbReference type="Proteomes" id="UP000594263">
    <property type="component" value="Unplaced"/>
</dbReference>
<proteinExistence type="inferred from homology"/>
<evidence type="ECO:0000256" key="9">
    <source>
        <dbReference type="SAM" id="SignalP"/>
    </source>
</evidence>
<accession>A0A7N0TYK8</accession>
<keyword evidence="9" id="KW-0732">Signal</keyword>
<keyword evidence="11" id="KW-1185">Reference proteome</keyword>
<dbReference type="GO" id="GO:0005506">
    <property type="term" value="F:iron ion binding"/>
    <property type="evidence" value="ECO:0007669"/>
    <property type="project" value="InterPro"/>
</dbReference>
<dbReference type="Gramene" id="Kaladp0048s0107.1.v1.1">
    <property type="protein sequence ID" value="Kaladp0048s0107.1.v1.1"/>
    <property type="gene ID" value="Kaladp0048s0107.v1.1"/>
</dbReference>
<evidence type="ECO:0000256" key="8">
    <source>
        <dbReference type="RuleBase" id="RU000461"/>
    </source>
</evidence>
<feature type="chain" id="PRO_5029877507" description="Cytochrome P450" evidence="9">
    <location>
        <begin position="25"/>
        <end position="500"/>
    </location>
</feature>
<keyword evidence="3 7" id="KW-0479">Metal-binding</keyword>
<dbReference type="PRINTS" id="PR00463">
    <property type="entry name" value="EP450I"/>
</dbReference>
<dbReference type="Pfam" id="PF00067">
    <property type="entry name" value="p450"/>
    <property type="match status" value="1"/>
</dbReference>
<organism evidence="10 11">
    <name type="scientific">Kalanchoe fedtschenkoi</name>
    <name type="common">Lavender scallops</name>
    <name type="synonym">South American air plant</name>
    <dbReference type="NCBI Taxonomy" id="63787"/>
    <lineage>
        <taxon>Eukaryota</taxon>
        <taxon>Viridiplantae</taxon>
        <taxon>Streptophyta</taxon>
        <taxon>Embryophyta</taxon>
        <taxon>Tracheophyta</taxon>
        <taxon>Spermatophyta</taxon>
        <taxon>Magnoliopsida</taxon>
        <taxon>eudicotyledons</taxon>
        <taxon>Gunneridae</taxon>
        <taxon>Pentapetalae</taxon>
        <taxon>Saxifragales</taxon>
        <taxon>Crassulaceae</taxon>
        <taxon>Kalanchoe</taxon>
    </lineage>
</organism>
<dbReference type="OMA" id="LACITIH"/>
<sequence>MEVLISTLSLLLALTLTLLYTAKATKRRRASLPPGPLPLPLIGNLHQLGSEPHKSIAKLAEIHGPIMTVQLGQVTTVVISSASAAKQVLQKQDHLFANRGVPDAIRACDHAEMSLPWIHLSPKWRDLRKVCNAEIFSYRKMQESEHLRWRKIHEMVADVGASASAPRGEAVVVAEVGFKTMLNLMSSLLMSVDLDQPGSELGREFEQSFMSILKIAGAPNLVDCYPWMERFDPQRIRARMTPHFADMLSFVDSQISQRLSHRAENGSDSVDTDVLDNLLNIVQDESQEITRADIKHLILDLFVAGTDTTSTILEWAMSEMIRNPLIMLKAKAELARTVDKGKQVKDSDIQHLPYLQAIVKESLRLHPVIPLLLPRKVLTDLELSGYTLPKDTKVLINAWAIGRDPETWASPDEFDPERFLGSEVDVKGAHFELIPFGSGRRVCVGMPLANRMLHLMLGSLVNCFDWGLEGGAKAEELDMSDVFGIGLQKAKHLRAVPIVV</sequence>
<evidence type="ECO:0000256" key="1">
    <source>
        <dbReference type="ARBA" id="ARBA00010617"/>
    </source>
</evidence>
<keyword evidence="5 7" id="KW-0408">Iron</keyword>
<evidence type="ECO:0000313" key="11">
    <source>
        <dbReference type="Proteomes" id="UP000594263"/>
    </source>
</evidence>
<name>A0A7N0TYK8_KALFE</name>
<reference evidence="10" key="1">
    <citation type="submission" date="2021-01" db="UniProtKB">
        <authorList>
            <consortium name="EnsemblPlants"/>
        </authorList>
    </citation>
    <scope>IDENTIFICATION</scope>
</reference>